<gene>
    <name evidence="2" type="ORF">Ga0080574_TMP1010</name>
</gene>
<evidence type="ECO:0000259" key="1">
    <source>
        <dbReference type="Pfam" id="PF09994"/>
    </source>
</evidence>
<proteinExistence type="predicted"/>
<reference evidence="2 3" key="1">
    <citation type="submission" date="2016-04" db="EMBL/GenBank/DDBJ databases">
        <title>Deep-sea bacteria in the southern Pacific.</title>
        <authorList>
            <person name="Tang K."/>
        </authorList>
    </citation>
    <scope>NUCLEOTIDE SEQUENCE [LARGE SCALE GENOMIC DNA]</scope>
    <source>
        <strain evidence="2 3">JLT2014</strain>
    </source>
</reference>
<dbReference type="Proteomes" id="UP000187059">
    <property type="component" value="Chromosome"/>
</dbReference>
<dbReference type="EMBL" id="CP015093">
    <property type="protein sequence ID" value="APZ51344.1"/>
    <property type="molecule type" value="Genomic_DNA"/>
</dbReference>
<name>A0A1P8UPL1_9RHOB</name>
<dbReference type="AlphaFoldDB" id="A0A1P8UPL1"/>
<dbReference type="InterPro" id="IPR018712">
    <property type="entry name" value="Tle1-like_cat"/>
</dbReference>
<accession>A0A1P8UPL1</accession>
<dbReference type="SUPFAM" id="SSF53474">
    <property type="entry name" value="alpha/beta-Hydrolases"/>
    <property type="match status" value="1"/>
</dbReference>
<organism evidence="2 3">
    <name type="scientific">Salipiger abyssi</name>
    <dbReference type="NCBI Taxonomy" id="1250539"/>
    <lineage>
        <taxon>Bacteria</taxon>
        <taxon>Pseudomonadati</taxon>
        <taxon>Pseudomonadota</taxon>
        <taxon>Alphaproteobacteria</taxon>
        <taxon>Rhodobacterales</taxon>
        <taxon>Roseobacteraceae</taxon>
        <taxon>Salipiger</taxon>
    </lineage>
</organism>
<evidence type="ECO:0000313" key="3">
    <source>
        <dbReference type="Proteomes" id="UP000187059"/>
    </source>
</evidence>
<dbReference type="InterPro" id="IPR029058">
    <property type="entry name" value="AB_hydrolase_fold"/>
</dbReference>
<evidence type="ECO:0000313" key="2">
    <source>
        <dbReference type="EMBL" id="APZ51344.1"/>
    </source>
</evidence>
<protein>
    <recommendedName>
        <fullName evidence="1">T6SS Phospholipase effector Tle1-like catalytic domain-containing protein</fullName>
    </recommendedName>
</protein>
<dbReference type="Pfam" id="PF09994">
    <property type="entry name" value="T6SS_Tle1-like_cat"/>
    <property type="match status" value="1"/>
</dbReference>
<dbReference type="STRING" id="1250539.Ga0080574_TMP1010"/>
<dbReference type="RefSeq" id="WP_076695786.1">
    <property type="nucleotide sequence ID" value="NZ_CP015093.1"/>
</dbReference>
<dbReference type="KEGG" id="paby:Ga0080574_TMP1010"/>
<dbReference type="PANTHER" id="PTHR33840:SF1">
    <property type="entry name" value="TLE1 PHOSPHOLIPASE DOMAIN-CONTAINING PROTEIN"/>
    <property type="match status" value="1"/>
</dbReference>
<dbReference type="PANTHER" id="PTHR33840">
    <property type="match status" value="1"/>
</dbReference>
<sequence>MKRIAIFCDGTWNRPDAAFATNVYKLHRATRQTAGDGVTQLPKYIPGVGTGFGMTGFAKTWDKIRGGVFGAGVTRNIMTAYRFIAEQYEPGDQIFIFGFSRGAFTARSLAGLIRASGLPRHDQAYREGEALKRYRDDAPETRPDTPESFAFRAEFCPHLATSPEEQDWREAQGMARPPLLSITYMGVWDTVGAMGVPGHYRILARIFNGSHGFHDLKLSSSVKAARHAVSIDETRKTFPPTIWENLGDLNQDDPDRKRYYLQHWFPGDHGSVGGGGDIVGLSNIALAWVAEGAAEQGLGFDTAQLEACVAEECFSAPLCNQTKKPGFVARLLRRNVLDRVGAYAPPYIWDVSKPAQQRWHHAPSAYRPKPLMHLADALDRTPPRDDAAETS</sequence>
<feature type="domain" description="T6SS Phospholipase effector Tle1-like catalytic" evidence="1">
    <location>
        <begin position="2"/>
        <end position="290"/>
    </location>
</feature>
<keyword evidence="3" id="KW-1185">Reference proteome</keyword>